<proteinExistence type="predicted"/>
<evidence type="ECO:0000256" key="1">
    <source>
        <dbReference type="SAM" id="Phobius"/>
    </source>
</evidence>
<dbReference type="EMBL" id="CP031598">
    <property type="protein sequence ID" value="QEW26173.1"/>
    <property type="molecule type" value="Genomic_DNA"/>
</dbReference>
<keyword evidence="1" id="KW-1133">Transmembrane helix</keyword>
<dbReference type="STRING" id="540747.SAMN04488031_103383"/>
<reference evidence="2 4" key="1">
    <citation type="submission" date="2015-04" db="EMBL/GenBank/DDBJ databases">
        <title>The draft genome sequence of Roseovarius indicus B108T.</title>
        <authorList>
            <person name="Li G."/>
            <person name="Lai Q."/>
            <person name="Shao Z."/>
            <person name="Yan P."/>
        </authorList>
    </citation>
    <scope>NUCLEOTIDE SEQUENCE [LARGE SCALE GENOMIC DNA]</scope>
    <source>
        <strain evidence="2 4">B108</strain>
    </source>
</reference>
<dbReference type="EMBL" id="LAXI01000002">
    <property type="protein sequence ID" value="KRS18900.1"/>
    <property type="molecule type" value="Genomic_DNA"/>
</dbReference>
<feature type="transmembrane region" description="Helical" evidence="1">
    <location>
        <begin position="66"/>
        <end position="84"/>
    </location>
</feature>
<name>A0A0T5PD43_9RHOB</name>
<accession>A0A0T5PD43</accession>
<dbReference type="Proteomes" id="UP000051401">
    <property type="component" value="Unassembled WGS sequence"/>
</dbReference>
<reference evidence="3 5" key="2">
    <citation type="submission" date="2018-08" db="EMBL/GenBank/DDBJ databases">
        <title>Genetic Globetrotter - A new plasmid hitch-hiking vast phylogenetic and geographic distances.</title>
        <authorList>
            <person name="Vollmers J."/>
            <person name="Petersen J."/>
        </authorList>
    </citation>
    <scope>NUCLEOTIDE SEQUENCE [LARGE SCALE GENOMIC DNA]</scope>
    <source>
        <strain evidence="3 5">DSM 26383</strain>
    </source>
</reference>
<gene>
    <name evidence="3" type="ORF">RIdsm_01970</name>
    <name evidence="2" type="ORF">XM52_04270</name>
</gene>
<dbReference type="Proteomes" id="UP000325785">
    <property type="component" value="Chromosome"/>
</dbReference>
<feature type="transmembrane region" description="Helical" evidence="1">
    <location>
        <begin position="223"/>
        <end position="244"/>
    </location>
</feature>
<protein>
    <submittedName>
        <fullName evidence="2">Uncharacterized protein</fullName>
    </submittedName>
</protein>
<sequence length="297" mass="32178">MDIVSLRAHADDGLPFRIKLESVNKGIGLAALLLPFALLFISALGNTCPGIDSISHYYYSRLGGDILVGTLCFIGLQMTFFYHLPAATGGREQAVDGYLGHNKWDIRAARFAGLCAFGVALMPTSGKGCEDYGGLVSRVFLKDSQGGHAVQSPDVPLEGTASFDFWPTFGINAEIFTMIHYAAAAGMFLVLAYYSLVVFTRPQSPASVSATGRSVANKRLRNLLYRIFGGLILVALGALLYKFIRYLGLDDPIGGFAGWNRANLTFWFETLGLVAFGLSWCLKGRLFGLLRDDPPPA</sequence>
<dbReference type="AlphaFoldDB" id="A0A0T5PD43"/>
<evidence type="ECO:0000313" key="4">
    <source>
        <dbReference type="Proteomes" id="UP000051401"/>
    </source>
</evidence>
<dbReference type="OrthoDB" id="9803163at2"/>
<dbReference type="RefSeq" id="WP_057813626.1">
    <property type="nucleotide sequence ID" value="NZ_CP031598.1"/>
</dbReference>
<organism evidence="2 4">
    <name type="scientific">Roseovarius indicus</name>
    <dbReference type="NCBI Taxonomy" id="540747"/>
    <lineage>
        <taxon>Bacteria</taxon>
        <taxon>Pseudomonadati</taxon>
        <taxon>Pseudomonadota</taxon>
        <taxon>Alphaproteobacteria</taxon>
        <taxon>Rhodobacterales</taxon>
        <taxon>Roseobacteraceae</taxon>
        <taxon>Roseovarius</taxon>
    </lineage>
</organism>
<feature type="transmembrane region" description="Helical" evidence="1">
    <location>
        <begin position="178"/>
        <end position="199"/>
    </location>
</feature>
<dbReference type="KEGG" id="rid:RIdsm_01970"/>
<evidence type="ECO:0000313" key="2">
    <source>
        <dbReference type="EMBL" id="KRS18900.1"/>
    </source>
</evidence>
<feature type="transmembrane region" description="Helical" evidence="1">
    <location>
        <begin position="26"/>
        <end position="45"/>
    </location>
</feature>
<dbReference type="PATRIC" id="fig|540747.5.peg.2428"/>
<keyword evidence="1" id="KW-0472">Membrane</keyword>
<evidence type="ECO:0000313" key="3">
    <source>
        <dbReference type="EMBL" id="QEW26173.1"/>
    </source>
</evidence>
<keyword evidence="1" id="KW-0812">Transmembrane</keyword>
<feature type="transmembrane region" description="Helical" evidence="1">
    <location>
        <begin position="264"/>
        <end position="282"/>
    </location>
</feature>
<evidence type="ECO:0000313" key="5">
    <source>
        <dbReference type="Proteomes" id="UP000325785"/>
    </source>
</evidence>
<keyword evidence="4" id="KW-1185">Reference proteome</keyword>